<evidence type="ECO:0000313" key="3">
    <source>
        <dbReference type="Proteomes" id="UP001530400"/>
    </source>
</evidence>
<comment type="caution">
    <text evidence="2">The sequence shown here is derived from an EMBL/GenBank/DDBJ whole genome shotgun (WGS) entry which is preliminary data.</text>
</comment>
<feature type="compositionally biased region" description="Basic and acidic residues" evidence="1">
    <location>
        <begin position="779"/>
        <end position="788"/>
    </location>
</feature>
<evidence type="ECO:0000313" key="2">
    <source>
        <dbReference type="EMBL" id="KAL3778693.1"/>
    </source>
</evidence>
<proteinExistence type="predicted"/>
<feature type="region of interest" description="Disordered" evidence="1">
    <location>
        <begin position="44"/>
        <end position="65"/>
    </location>
</feature>
<feature type="region of interest" description="Disordered" evidence="1">
    <location>
        <begin position="461"/>
        <end position="500"/>
    </location>
</feature>
<feature type="region of interest" description="Disordered" evidence="1">
    <location>
        <begin position="755"/>
        <end position="788"/>
    </location>
</feature>
<evidence type="ECO:0000256" key="1">
    <source>
        <dbReference type="SAM" id="MobiDB-lite"/>
    </source>
</evidence>
<accession>A0ABD3NRZ9</accession>
<keyword evidence="3" id="KW-1185">Reference proteome</keyword>
<dbReference type="AlphaFoldDB" id="A0ABD3NRZ9"/>
<feature type="region of interest" description="Disordered" evidence="1">
    <location>
        <begin position="241"/>
        <end position="287"/>
    </location>
</feature>
<reference evidence="2 3" key="1">
    <citation type="submission" date="2024-10" db="EMBL/GenBank/DDBJ databases">
        <title>Updated reference genomes for cyclostephanoid diatoms.</title>
        <authorList>
            <person name="Roberts W.R."/>
            <person name="Alverson A.J."/>
        </authorList>
    </citation>
    <scope>NUCLEOTIDE SEQUENCE [LARGE SCALE GENOMIC DNA]</scope>
    <source>
        <strain evidence="2 3">AJA010-31</strain>
    </source>
</reference>
<sequence length="788" mass="86310">MPSPTDQQRSNQQRNPNNPPPCSFPTYQLDAAALDARIEELTRRRSEMARRAAAGTDAPPQGGMANIAGAAADSFAQAFVDRFASSNGMMMRNGGDMKDKRDGANAIMPPGYDMMCGMANNGPDMEFMQGQMMMNRISGGQQPNSMGNDMPNNMGMNFPMNPGMAMQGVPMNPNFDRRNSQMSMEGQTQQAFQNWQQSQQMNPYFQQMQRMGMMGGGGVGMMPPNGPHPWMHHPMMMPQVPPQPAGNVVSNPPETNLDLEEKKSKKSKVSAAAPPKQAPKKRAPTTELQVTPELVEASKGPFKTLDVSIPLALDRDQDWLTPLHCFVRRNCVEAFTATENDIVAPSKGKRKPVQIGQVGIRCPHCHVSGPKKDNDTRERGSIYYPNSLSSIYNATMNLLQRHIHSCPRVPKAVMEKYADLKQDDARSGTSKKYWIESAKSIGLVDTLKGIRLSTDAPPPLKTDFCLDEDDGEKKESEGDKAEGDGIKDEGAKSKKKDDSGFFDKKKESDVEAVPLILPSDKYISTTFSYLLLSQMQPCVFTEADRLGKRKGLPTGFAGLACRHCFGGYGSGRFFPSSIKTLSDTSKTLNVLHNHMTRCRKCPPEVLTQLAAAKETHDEERSKMKFGSQKSFFAKIWSRLHDNRPYDPVAIRVANAKPIGDGAAGGSLSMPMQYPTDNDMAFMTGQMGMMNQMSMLPGGPQPMPMMGGPPPPGVGGPTMMGGPPMGMGMMPPEMMMRGYPPDQFMNGVMNHPMGAQFGNGYGGQASGSKRSAEEDLTMESTKRVRESEV</sequence>
<feature type="compositionally biased region" description="Low complexity" evidence="1">
    <location>
        <begin position="7"/>
        <end position="16"/>
    </location>
</feature>
<feature type="compositionally biased region" description="Basic and acidic residues" evidence="1">
    <location>
        <begin position="471"/>
        <end position="500"/>
    </location>
</feature>
<protein>
    <submittedName>
        <fullName evidence="2">Uncharacterized protein</fullName>
    </submittedName>
</protein>
<dbReference type="Proteomes" id="UP001530400">
    <property type="component" value="Unassembled WGS sequence"/>
</dbReference>
<dbReference type="EMBL" id="JALLPJ020000974">
    <property type="protein sequence ID" value="KAL3778693.1"/>
    <property type="molecule type" value="Genomic_DNA"/>
</dbReference>
<organism evidence="2 3">
    <name type="scientific">Cyclotella atomus</name>
    <dbReference type="NCBI Taxonomy" id="382360"/>
    <lineage>
        <taxon>Eukaryota</taxon>
        <taxon>Sar</taxon>
        <taxon>Stramenopiles</taxon>
        <taxon>Ochrophyta</taxon>
        <taxon>Bacillariophyta</taxon>
        <taxon>Coscinodiscophyceae</taxon>
        <taxon>Thalassiosirophycidae</taxon>
        <taxon>Stephanodiscales</taxon>
        <taxon>Stephanodiscaceae</taxon>
        <taxon>Cyclotella</taxon>
    </lineage>
</organism>
<gene>
    <name evidence="2" type="ORF">ACHAWO_010724</name>
</gene>
<feature type="region of interest" description="Disordered" evidence="1">
    <location>
        <begin position="1"/>
        <end position="26"/>
    </location>
</feature>
<name>A0ABD3NRZ9_9STRA</name>